<name>J9GV80_9ZZZZ</name>
<evidence type="ECO:0000313" key="1">
    <source>
        <dbReference type="EMBL" id="EJX04435.1"/>
    </source>
</evidence>
<dbReference type="EMBL" id="AMCI01001808">
    <property type="protein sequence ID" value="EJX04435.1"/>
    <property type="molecule type" value="Genomic_DNA"/>
</dbReference>
<comment type="caution">
    <text evidence="1">The sequence shown here is derived from an EMBL/GenBank/DDBJ whole genome shotgun (WGS) entry which is preliminary data.</text>
</comment>
<organism evidence="1">
    <name type="scientific">gut metagenome</name>
    <dbReference type="NCBI Taxonomy" id="749906"/>
    <lineage>
        <taxon>unclassified sequences</taxon>
        <taxon>metagenomes</taxon>
        <taxon>organismal metagenomes</taxon>
    </lineage>
</organism>
<proteinExistence type="predicted"/>
<sequence>MYFNLVDRDGKTALGPVRARLQSPVKQQGDRWTAAAANLFAAP</sequence>
<accession>J9GV80</accession>
<protein>
    <submittedName>
        <fullName evidence="1">Uncharacterized protein</fullName>
    </submittedName>
</protein>
<gene>
    <name evidence="1" type="ORF">EVA_07458</name>
</gene>
<reference evidence="1" key="1">
    <citation type="journal article" date="2012" name="PLoS ONE">
        <title>Gene sets for utilization of primary and secondary nutrition supplies in the distal gut of endangered iberian lynx.</title>
        <authorList>
            <person name="Alcaide M."/>
            <person name="Messina E."/>
            <person name="Richter M."/>
            <person name="Bargiela R."/>
            <person name="Peplies J."/>
            <person name="Huws S.A."/>
            <person name="Newbold C.J."/>
            <person name="Golyshin P.N."/>
            <person name="Simon M.A."/>
            <person name="Lopez G."/>
            <person name="Yakimov M.M."/>
            <person name="Ferrer M."/>
        </authorList>
    </citation>
    <scope>NUCLEOTIDE SEQUENCE</scope>
</reference>
<dbReference type="AlphaFoldDB" id="J9GV80"/>